<dbReference type="SMART" id="SM00448">
    <property type="entry name" value="REC"/>
    <property type="match status" value="1"/>
</dbReference>
<evidence type="ECO:0000259" key="8">
    <source>
        <dbReference type="PROSITE" id="PS50110"/>
    </source>
</evidence>
<dbReference type="KEGG" id="crf:FRC0190_00284"/>
<dbReference type="PANTHER" id="PTHR48111">
    <property type="entry name" value="REGULATOR OF RPOS"/>
    <property type="match status" value="1"/>
</dbReference>
<dbReference type="InterPro" id="IPR036388">
    <property type="entry name" value="WH-like_DNA-bd_sf"/>
</dbReference>
<keyword evidence="5" id="KW-0804">Transcription</keyword>
<keyword evidence="4 7" id="KW-0238">DNA-binding</keyword>
<dbReference type="Gene3D" id="1.10.10.10">
    <property type="entry name" value="Winged helix-like DNA-binding domain superfamily/Winged helix DNA-binding domain"/>
    <property type="match status" value="1"/>
</dbReference>
<dbReference type="FunFam" id="3.40.50.2300:FF:000001">
    <property type="entry name" value="DNA-binding response regulator PhoB"/>
    <property type="match status" value="1"/>
</dbReference>
<name>A0A6I8M9L3_9CORY</name>
<dbReference type="GO" id="GO:0032993">
    <property type="term" value="C:protein-DNA complex"/>
    <property type="evidence" value="ECO:0007669"/>
    <property type="project" value="TreeGrafter"/>
</dbReference>
<reference evidence="11 12" key="1">
    <citation type="submission" date="2019-11" db="EMBL/GenBank/DDBJ databases">
        <authorList>
            <person name="Brisse S."/>
        </authorList>
    </citation>
    <scope>NUCLEOTIDE SEQUENCE [LARGE SCALE GENOMIC DNA]</scope>
    <source>
        <strain evidence="11">FRC0190</strain>
    </source>
</reference>
<dbReference type="GO" id="GO:0000156">
    <property type="term" value="F:phosphorelay response regulator activity"/>
    <property type="evidence" value="ECO:0007669"/>
    <property type="project" value="TreeGrafter"/>
</dbReference>
<dbReference type="PROSITE" id="PS50110">
    <property type="entry name" value="RESPONSE_REGULATORY"/>
    <property type="match status" value="1"/>
</dbReference>
<evidence type="ECO:0000256" key="2">
    <source>
        <dbReference type="ARBA" id="ARBA00023012"/>
    </source>
</evidence>
<dbReference type="SUPFAM" id="SSF52172">
    <property type="entry name" value="CheY-like"/>
    <property type="match status" value="1"/>
</dbReference>
<evidence type="ECO:0000256" key="7">
    <source>
        <dbReference type="PROSITE-ProRule" id="PRU01091"/>
    </source>
</evidence>
<feature type="modified residue" description="4-aspartylphosphate" evidence="6">
    <location>
        <position position="54"/>
    </location>
</feature>
<dbReference type="InterPro" id="IPR011006">
    <property type="entry name" value="CheY-like_superfamily"/>
</dbReference>
<evidence type="ECO:0000256" key="4">
    <source>
        <dbReference type="ARBA" id="ARBA00023125"/>
    </source>
</evidence>
<dbReference type="RefSeq" id="WP_014317488.1">
    <property type="nucleotide sequence ID" value="NZ_CP168248.1"/>
</dbReference>
<evidence type="ECO:0000313" key="11">
    <source>
        <dbReference type="EMBL" id="VZH84252.1"/>
    </source>
</evidence>
<evidence type="ECO:0000313" key="13">
    <source>
        <dbReference type="Proteomes" id="UP001265983"/>
    </source>
</evidence>
<evidence type="ECO:0000259" key="9">
    <source>
        <dbReference type="PROSITE" id="PS51755"/>
    </source>
</evidence>
<dbReference type="PROSITE" id="PS51755">
    <property type="entry name" value="OMPR_PHOB"/>
    <property type="match status" value="1"/>
</dbReference>
<dbReference type="Pfam" id="PF00486">
    <property type="entry name" value="Trans_reg_C"/>
    <property type="match status" value="1"/>
</dbReference>
<dbReference type="GO" id="GO:0006355">
    <property type="term" value="P:regulation of DNA-templated transcription"/>
    <property type="evidence" value="ECO:0007669"/>
    <property type="project" value="InterPro"/>
</dbReference>
<dbReference type="CDD" id="cd00383">
    <property type="entry name" value="trans_reg_C"/>
    <property type="match status" value="1"/>
</dbReference>
<reference evidence="10 13" key="2">
    <citation type="submission" date="2023-03" db="EMBL/GenBank/DDBJ databases">
        <title>Whole genome sequence of the first Corynebacterium rouxii strains isolated in Brazil: a recent member of Corynebacterium diphtheriae complex.</title>
        <authorList>
            <person name="Vieira V."/>
            <person name="Ramos J.N."/>
            <person name="Araujo M.R.B."/>
            <person name="Baio P.V."/>
            <person name="Sant'Anna L.O."/>
            <person name="Veras J.F.C."/>
            <person name="Vieira E.M.D."/>
            <person name="Sousa M.A.B."/>
            <person name="Camargo C.H."/>
            <person name="Sacchi C.T."/>
            <person name="Campos K.R."/>
            <person name="Santos M.B.N."/>
            <person name="Bokermann S."/>
            <person name="Alvim L.B."/>
            <person name="Santos L.S."/>
            <person name="Mattos-Guaraldi A.L."/>
        </authorList>
    </citation>
    <scope>NUCLEOTIDE SEQUENCE [LARGE SCALE GENOMIC DNA]</scope>
    <source>
        <strain evidence="10 13">70862</strain>
    </source>
</reference>
<dbReference type="InterPro" id="IPR016032">
    <property type="entry name" value="Sig_transdc_resp-reg_C-effctor"/>
</dbReference>
<gene>
    <name evidence="11" type="ORF">FRC0190_00284</name>
    <name evidence="10" type="ORF">P8T80_01990</name>
</gene>
<dbReference type="GO" id="GO:0000976">
    <property type="term" value="F:transcription cis-regulatory region binding"/>
    <property type="evidence" value="ECO:0007669"/>
    <property type="project" value="TreeGrafter"/>
</dbReference>
<dbReference type="Proteomes" id="UP000423525">
    <property type="component" value="Chromosome"/>
</dbReference>
<dbReference type="SUPFAM" id="SSF46894">
    <property type="entry name" value="C-terminal effector domain of the bipartite response regulators"/>
    <property type="match status" value="1"/>
</dbReference>
<dbReference type="Gene3D" id="6.10.250.690">
    <property type="match status" value="1"/>
</dbReference>
<dbReference type="PANTHER" id="PTHR48111:SF40">
    <property type="entry name" value="PHOSPHATE REGULON TRANSCRIPTIONAL REGULATORY PROTEIN PHOB"/>
    <property type="match status" value="1"/>
</dbReference>
<keyword evidence="3" id="KW-0805">Transcription regulation</keyword>
<feature type="domain" description="Response regulatory" evidence="8">
    <location>
        <begin position="5"/>
        <end position="121"/>
    </location>
</feature>
<dbReference type="InterPro" id="IPR039420">
    <property type="entry name" value="WalR-like"/>
</dbReference>
<keyword evidence="2" id="KW-0902">Two-component regulatory system</keyword>
<dbReference type="AlphaFoldDB" id="A0A6I8M9L3"/>
<dbReference type="CDD" id="cd17574">
    <property type="entry name" value="REC_OmpR"/>
    <property type="match status" value="1"/>
</dbReference>
<evidence type="ECO:0000256" key="5">
    <source>
        <dbReference type="ARBA" id="ARBA00023163"/>
    </source>
</evidence>
<proteinExistence type="predicted"/>
<dbReference type="Gene3D" id="3.40.50.2300">
    <property type="match status" value="1"/>
</dbReference>
<dbReference type="InterPro" id="IPR001789">
    <property type="entry name" value="Sig_transdc_resp-reg_receiver"/>
</dbReference>
<accession>A0A6I8M9L3</accession>
<sequence>MHRLRVLVVDDEPQMVQIISYALELEGWEVLSASSAQRGWQLLNEYRCDLVILDVMLPDASGYALCERIRAAGHVAATPVIMLTALGDTDNRVEGLEAGADDYVAKPFSPKELVLRAQAVVRRSGGVVQPELREIVVGEVSVNPATHAVVIGGRRVDTTATEGKLLQALVSHPNEVVSVKRLLNEVWDTTATQGGRNMVKSTAYRLRKKLENAGLPADSILAVRGQGYVFQYE</sequence>
<keyword evidence="1 6" id="KW-0597">Phosphoprotein</keyword>
<dbReference type="SMART" id="SM00862">
    <property type="entry name" value="Trans_reg_C"/>
    <property type="match status" value="1"/>
</dbReference>
<feature type="domain" description="OmpR/PhoB-type" evidence="9">
    <location>
        <begin position="132"/>
        <end position="232"/>
    </location>
</feature>
<protein>
    <submittedName>
        <fullName evidence="11">DNA-binding response regulator</fullName>
    </submittedName>
    <submittedName>
        <fullName evidence="10">Response regulator transcription factor</fullName>
    </submittedName>
</protein>
<organism evidence="11 12">
    <name type="scientific">Corynebacterium rouxii</name>
    <dbReference type="NCBI Taxonomy" id="2719119"/>
    <lineage>
        <taxon>Bacteria</taxon>
        <taxon>Bacillati</taxon>
        <taxon>Actinomycetota</taxon>
        <taxon>Actinomycetes</taxon>
        <taxon>Mycobacteriales</taxon>
        <taxon>Corynebacteriaceae</taxon>
        <taxon>Corynebacterium</taxon>
    </lineage>
</organism>
<feature type="DNA-binding region" description="OmpR/PhoB-type" evidence="7">
    <location>
        <begin position="132"/>
        <end position="232"/>
    </location>
</feature>
<evidence type="ECO:0000256" key="1">
    <source>
        <dbReference type="ARBA" id="ARBA00022553"/>
    </source>
</evidence>
<evidence type="ECO:0000256" key="3">
    <source>
        <dbReference type="ARBA" id="ARBA00023015"/>
    </source>
</evidence>
<dbReference type="GO" id="GO:0005829">
    <property type="term" value="C:cytosol"/>
    <property type="evidence" value="ECO:0007669"/>
    <property type="project" value="TreeGrafter"/>
</dbReference>
<dbReference type="EMBL" id="JARUHM010000005">
    <property type="protein sequence ID" value="MDT9410168.1"/>
    <property type="molecule type" value="Genomic_DNA"/>
</dbReference>
<keyword evidence="13" id="KW-1185">Reference proteome</keyword>
<dbReference type="EMBL" id="LR738855">
    <property type="protein sequence ID" value="VZH84252.1"/>
    <property type="molecule type" value="Genomic_DNA"/>
</dbReference>
<evidence type="ECO:0000313" key="12">
    <source>
        <dbReference type="Proteomes" id="UP000423525"/>
    </source>
</evidence>
<dbReference type="Proteomes" id="UP001265983">
    <property type="component" value="Unassembled WGS sequence"/>
</dbReference>
<evidence type="ECO:0000313" key="10">
    <source>
        <dbReference type="EMBL" id="MDT9410168.1"/>
    </source>
</evidence>
<evidence type="ECO:0000256" key="6">
    <source>
        <dbReference type="PROSITE-ProRule" id="PRU00169"/>
    </source>
</evidence>
<dbReference type="Pfam" id="PF00072">
    <property type="entry name" value="Response_reg"/>
    <property type="match status" value="1"/>
</dbReference>
<dbReference type="InterPro" id="IPR001867">
    <property type="entry name" value="OmpR/PhoB-type_DNA-bd"/>
</dbReference>